<dbReference type="PROSITE" id="PS51257">
    <property type="entry name" value="PROKAR_LIPOPROTEIN"/>
    <property type="match status" value="1"/>
</dbReference>
<keyword evidence="10" id="KW-1185">Reference proteome</keyword>
<feature type="chain" id="PRO_5015540014" description="Flagellar L-ring protein" evidence="8">
    <location>
        <begin position="22"/>
        <end position="219"/>
    </location>
</feature>
<evidence type="ECO:0000256" key="2">
    <source>
        <dbReference type="ARBA" id="ARBA00006929"/>
    </source>
</evidence>
<keyword evidence="6 7" id="KW-0998">Cell outer membrane</keyword>
<dbReference type="GO" id="GO:0009427">
    <property type="term" value="C:bacterial-type flagellum basal body, distal rod, L ring"/>
    <property type="evidence" value="ECO:0007669"/>
    <property type="project" value="InterPro"/>
</dbReference>
<sequence>MKFAPLSLVVLLLASACTSTLVEEAESVNYDPVYPATGMAETSATGGIYTASSAGLFASDRRAARVGDILTVEFEERFQASKSQSTSGNRASDYELDMPDALTMGLDNGMIDNGTKQSFSGRGSAQQSNSLTGRLSVSVVRVLPGGLLEIAGQKRLTLNQGNEYIRLTGVVRPEDINAENVVMSDRIAHASIKYVGAGAISDTSRQGWLRRGLNEVSPL</sequence>
<protein>
    <recommendedName>
        <fullName evidence="7">Flagellar L-ring protein</fullName>
    </recommendedName>
    <alternativeName>
        <fullName evidence="7">Basal body L-ring protein</fullName>
    </alternativeName>
</protein>
<keyword evidence="5 7" id="KW-0975">Bacterial flagellum</keyword>
<gene>
    <name evidence="7" type="primary">flgH</name>
    <name evidence="9" type="ORF">HYN69_15150</name>
</gene>
<evidence type="ECO:0000256" key="4">
    <source>
        <dbReference type="ARBA" id="ARBA00023136"/>
    </source>
</evidence>
<dbReference type="GO" id="GO:0071973">
    <property type="term" value="P:bacterial-type flagellum-dependent cell motility"/>
    <property type="evidence" value="ECO:0007669"/>
    <property type="project" value="InterPro"/>
</dbReference>
<comment type="subunit">
    <text evidence="7">The basal body constitutes a major portion of the flagellar organelle and consists of four rings (L,P,S, and M) mounted on a central rod.</text>
</comment>
<dbReference type="KEGG" id="geh:HYN69_15150"/>
<dbReference type="AlphaFoldDB" id="A0A2S0UPA9"/>
<dbReference type="PRINTS" id="PR01008">
    <property type="entry name" value="FLGLRINGFLGH"/>
</dbReference>
<accession>A0A2S0UPA9</accession>
<dbReference type="RefSeq" id="WP_108436475.1">
    <property type="nucleotide sequence ID" value="NZ_CP028918.1"/>
</dbReference>
<dbReference type="PANTHER" id="PTHR34933">
    <property type="entry name" value="FLAGELLAR L-RING PROTEIN"/>
    <property type="match status" value="1"/>
</dbReference>
<dbReference type="PANTHER" id="PTHR34933:SF1">
    <property type="entry name" value="FLAGELLAR L-RING PROTEIN"/>
    <property type="match status" value="1"/>
</dbReference>
<keyword evidence="9" id="KW-0966">Cell projection</keyword>
<proteinExistence type="inferred from homology"/>
<evidence type="ECO:0000256" key="1">
    <source>
        <dbReference type="ARBA" id="ARBA00002591"/>
    </source>
</evidence>
<reference evidence="9 10" key="1">
    <citation type="submission" date="2018-04" db="EMBL/GenBank/DDBJ databases">
        <title>Genome sequencing of Gemmobacter.</title>
        <authorList>
            <person name="Yi H."/>
            <person name="Baek M.-G."/>
        </authorList>
    </citation>
    <scope>NUCLEOTIDE SEQUENCE [LARGE SCALE GENOMIC DNA]</scope>
    <source>
        <strain evidence="9 10">HYN0069</strain>
    </source>
</reference>
<dbReference type="Proteomes" id="UP000244496">
    <property type="component" value="Chromosome"/>
</dbReference>
<dbReference type="GO" id="GO:0003774">
    <property type="term" value="F:cytoskeletal motor activity"/>
    <property type="evidence" value="ECO:0007669"/>
    <property type="project" value="InterPro"/>
</dbReference>
<dbReference type="HAMAP" id="MF_00415">
    <property type="entry name" value="FlgH"/>
    <property type="match status" value="1"/>
</dbReference>
<keyword evidence="4 7" id="KW-0472">Membrane</keyword>
<comment type="function">
    <text evidence="1 7">Assembles around the rod to form the L-ring and probably protects the motor/basal body from shearing forces during rotation.</text>
</comment>
<evidence type="ECO:0000256" key="8">
    <source>
        <dbReference type="SAM" id="SignalP"/>
    </source>
</evidence>
<keyword evidence="3 7" id="KW-0732">Signal</keyword>
<evidence type="ECO:0000256" key="6">
    <source>
        <dbReference type="ARBA" id="ARBA00023237"/>
    </source>
</evidence>
<comment type="similarity">
    <text evidence="2 7">Belongs to the FlgH family.</text>
</comment>
<keyword evidence="9" id="KW-0969">Cilium</keyword>
<name>A0A2S0UPA9_9RHOB</name>
<dbReference type="OrthoDB" id="9789227at2"/>
<dbReference type="Pfam" id="PF02107">
    <property type="entry name" value="FlgH"/>
    <property type="match status" value="1"/>
</dbReference>
<dbReference type="GO" id="GO:0009279">
    <property type="term" value="C:cell outer membrane"/>
    <property type="evidence" value="ECO:0007669"/>
    <property type="project" value="UniProtKB-SubCell"/>
</dbReference>
<organism evidence="9 10">
    <name type="scientific">Paragemmobacter aquarius</name>
    <dbReference type="NCBI Taxonomy" id="2169400"/>
    <lineage>
        <taxon>Bacteria</taxon>
        <taxon>Pseudomonadati</taxon>
        <taxon>Pseudomonadota</taxon>
        <taxon>Alphaproteobacteria</taxon>
        <taxon>Rhodobacterales</taxon>
        <taxon>Paracoccaceae</taxon>
        <taxon>Paragemmobacter</taxon>
    </lineage>
</organism>
<keyword evidence="9" id="KW-0282">Flagellum</keyword>
<evidence type="ECO:0000256" key="5">
    <source>
        <dbReference type="ARBA" id="ARBA00023143"/>
    </source>
</evidence>
<evidence type="ECO:0000313" key="10">
    <source>
        <dbReference type="Proteomes" id="UP000244496"/>
    </source>
</evidence>
<keyword evidence="7" id="KW-0449">Lipoprotein</keyword>
<comment type="subcellular location">
    <subcellularLocation>
        <location evidence="7">Cell outer membrane</location>
        <topology evidence="7">Lipid-anchor</topology>
    </subcellularLocation>
    <subcellularLocation>
        <location evidence="7">Bacterial flagellum basal body</location>
    </subcellularLocation>
</comment>
<evidence type="ECO:0000256" key="3">
    <source>
        <dbReference type="ARBA" id="ARBA00022729"/>
    </source>
</evidence>
<dbReference type="InterPro" id="IPR000527">
    <property type="entry name" value="Flag_Lring"/>
</dbReference>
<evidence type="ECO:0000313" key="9">
    <source>
        <dbReference type="EMBL" id="AWB49658.1"/>
    </source>
</evidence>
<dbReference type="EMBL" id="CP028918">
    <property type="protein sequence ID" value="AWB49658.1"/>
    <property type="molecule type" value="Genomic_DNA"/>
</dbReference>
<evidence type="ECO:0000256" key="7">
    <source>
        <dbReference type="HAMAP-Rule" id="MF_00415"/>
    </source>
</evidence>
<feature type="signal peptide" evidence="8">
    <location>
        <begin position="1"/>
        <end position="21"/>
    </location>
</feature>